<gene>
    <name evidence="1" type="ORF">C24_LOCUS16339</name>
</gene>
<protein>
    <submittedName>
        <fullName evidence="1">Uncharacterized protein</fullName>
    </submittedName>
</protein>
<dbReference type="ExpressionAtlas" id="A0A5S9XNE1">
    <property type="expression patterns" value="baseline and differential"/>
</dbReference>
<organism evidence="1 2">
    <name type="scientific">Arabidopsis thaliana</name>
    <name type="common">Mouse-ear cress</name>
    <dbReference type="NCBI Taxonomy" id="3702"/>
    <lineage>
        <taxon>Eukaryota</taxon>
        <taxon>Viridiplantae</taxon>
        <taxon>Streptophyta</taxon>
        <taxon>Embryophyta</taxon>
        <taxon>Tracheophyta</taxon>
        <taxon>Spermatophyta</taxon>
        <taxon>Magnoliopsida</taxon>
        <taxon>eudicotyledons</taxon>
        <taxon>Gunneridae</taxon>
        <taxon>Pentapetalae</taxon>
        <taxon>rosids</taxon>
        <taxon>malvids</taxon>
        <taxon>Brassicales</taxon>
        <taxon>Brassicaceae</taxon>
        <taxon>Camelineae</taxon>
        <taxon>Arabidopsis</taxon>
    </lineage>
</organism>
<dbReference type="AlphaFoldDB" id="A0A5S9XNE1"/>
<proteinExistence type="predicted"/>
<evidence type="ECO:0000313" key="2">
    <source>
        <dbReference type="Proteomes" id="UP000434276"/>
    </source>
</evidence>
<evidence type="ECO:0000313" key="1">
    <source>
        <dbReference type="EMBL" id="CAA0387718.1"/>
    </source>
</evidence>
<sequence>MKRTTIKSRQCSHWLLGGITSTCNIINFLEKQSASRHEAPPWDCKILSLASLEKQGTAALGLLSFQLMFENSFVDEQNRVPRFVVVSALERFVRVNLPLRNRYGRSNMVKASRDVTIWNPELKRHILIVRVTNSFDIAINA</sequence>
<reference evidence="1 2" key="1">
    <citation type="submission" date="2019-12" db="EMBL/GenBank/DDBJ databases">
        <authorList>
            <person name="Jiao W.-B."/>
            <person name="Schneeberger K."/>
        </authorList>
    </citation>
    <scope>NUCLEOTIDE SEQUENCE [LARGE SCALE GENOMIC DNA]</scope>
    <source>
        <strain evidence="2">cv. C24</strain>
    </source>
</reference>
<accession>A0A5S9XNE1</accession>
<dbReference type="OrthoDB" id="10308425at2759"/>
<name>A0A5S9XNE1_ARATH</name>
<dbReference type="EMBL" id="CACSHJ010000089">
    <property type="protein sequence ID" value="CAA0387718.1"/>
    <property type="molecule type" value="Genomic_DNA"/>
</dbReference>
<dbReference type="Proteomes" id="UP000434276">
    <property type="component" value="Unassembled WGS sequence"/>
</dbReference>